<feature type="coiled-coil region" evidence="5">
    <location>
        <begin position="179"/>
        <end position="206"/>
    </location>
</feature>
<dbReference type="InterPro" id="IPR011011">
    <property type="entry name" value="Znf_FYVE_PHD"/>
</dbReference>
<feature type="coiled-coil region" evidence="5">
    <location>
        <begin position="709"/>
        <end position="781"/>
    </location>
</feature>
<dbReference type="STRING" id="1676925.ENSPKIP00000017422"/>
<proteinExistence type="predicted"/>
<dbReference type="GO" id="GO:1901098">
    <property type="term" value="P:positive regulation of autophagosome maturation"/>
    <property type="evidence" value="ECO:0007669"/>
    <property type="project" value="TreeGrafter"/>
</dbReference>
<evidence type="ECO:0000313" key="9">
    <source>
        <dbReference type="Proteomes" id="UP000261540"/>
    </source>
</evidence>
<keyword evidence="9" id="KW-1185">Reference proteome</keyword>
<keyword evidence="5" id="KW-0175">Coiled coil</keyword>
<dbReference type="PANTHER" id="PTHR46753">
    <property type="entry name" value="FYVE AND COILED-COIL DOMAIN-CONTAINING PROTEIN 1"/>
    <property type="match status" value="1"/>
</dbReference>
<dbReference type="InterPro" id="IPR013083">
    <property type="entry name" value="Znf_RING/FYVE/PHD"/>
</dbReference>
<keyword evidence="1" id="KW-0479">Metal-binding</keyword>
<dbReference type="InterPro" id="IPR000306">
    <property type="entry name" value="Znf_FYVE"/>
</dbReference>
<evidence type="ECO:0000256" key="6">
    <source>
        <dbReference type="SAM" id="MobiDB-lite"/>
    </source>
</evidence>
<evidence type="ECO:0000256" key="5">
    <source>
        <dbReference type="SAM" id="Coils"/>
    </source>
</evidence>
<dbReference type="AlphaFoldDB" id="A0A3B3RFN5"/>
<dbReference type="SMART" id="SM00064">
    <property type="entry name" value="FYVE"/>
    <property type="match status" value="1"/>
</dbReference>
<keyword evidence="3" id="KW-0862">Zinc</keyword>
<evidence type="ECO:0000256" key="3">
    <source>
        <dbReference type="ARBA" id="ARBA00022833"/>
    </source>
</evidence>
<dbReference type="GO" id="GO:0005770">
    <property type="term" value="C:late endosome"/>
    <property type="evidence" value="ECO:0007669"/>
    <property type="project" value="TreeGrafter"/>
</dbReference>
<evidence type="ECO:0000256" key="2">
    <source>
        <dbReference type="ARBA" id="ARBA00022771"/>
    </source>
</evidence>
<reference evidence="8" key="2">
    <citation type="submission" date="2025-09" db="UniProtKB">
        <authorList>
            <consortium name="Ensembl"/>
        </authorList>
    </citation>
    <scope>IDENTIFICATION</scope>
</reference>
<dbReference type="PANTHER" id="PTHR46753:SF2">
    <property type="entry name" value="FYVE AND COILED-COIL DOMAIN-CONTAINING PROTEIN 1"/>
    <property type="match status" value="1"/>
</dbReference>
<dbReference type="GeneTree" id="ENSGT00940000154044"/>
<dbReference type="FunFam" id="3.30.40.10:FF:000341">
    <property type="entry name" value="FYVE and coiled-coil domain containing 1"/>
    <property type="match status" value="1"/>
</dbReference>
<dbReference type="Pfam" id="PF01363">
    <property type="entry name" value="FYVE"/>
    <property type="match status" value="1"/>
</dbReference>
<protein>
    <submittedName>
        <fullName evidence="8">FYVE and coiled-coil domain autophagy adaptor 1</fullName>
    </submittedName>
</protein>
<dbReference type="InterPro" id="IPR037213">
    <property type="entry name" value="Run_dom_sf"/>
</dbReference>
<feature type="compositionally biased region" description="Basic and acidic residues" evidence="6">
    <location>
        <begin position="504"/>
        <end position="515"/>
    </location>
</feature>
<reference evidence="8" key="1">
    <citation type="submission" date="2025-08" db="UniProtKB">
        <authorList>
            <consortium name="Ensembl"/>
        </authorList>
    </citation>
    <scope>IDENTIFICATION</scope>
</reference>
<evidence type="ECO:0000313" key="8">
    <source>
        <dbReference type="Ensembl" id="ENSPKIP00000017422.1"/>
    </source>
</evidence>
<feature type="domain" description="FYVE-type" evidence="7">
    <location>
        <begin position="949"/>
        <end position="1007"/>
    </location>
</feature>
<dbReference type="GO" id="GO:0008270">
    <property type="term" value="F:zinc ion binding"/>
    <property type="evidence" value="ECO:0007669"/>
    <property type="project" value="UniProtKB-KW"/>
</dbReference>
<dbReference type="InterPro" id="IPR047337">
    <property type="entry name" value="FYVE_FYCO1"/>
</dbReference>
<dbReference type="GO" id="GO:0072383">
    <property type="term" value="P:plus-end-directed vesicle transport along microtubule"/>
    <property type="evidence" value="ECO:0007669"/>
    <property type="project" value="TreeGrafter"/>
</dbReference>
<evidence type="ECO:0000256" key="1">
    <source>
        <dbReference type="ARBA" id="ARBA00022723"/>
    </source>
</evidence>
<dbReference type="Proteomes" id="UP000261540">
    <property type="component" value="Unplaced"/>
</dbReference>
<dbReference type="CDD" id="cd15726">
    <property type="entry name" value="FYVE_FYCO1"/>
    <property type="match status" value="1"/>
</dbReference>
<dbReference type="SUPFAM" id="SSF57903">
    <property type="entry name" value="FYVE/PHD zinc finger"/>
    <property type="match status" value="1"/>
</dbReference>
<dbReference type="InterPro" id="IPR017455">
    <property type="entry name" value="Znf_FYVE-rel"/>
</dbReference>
<dbReference type="SUPFAM" id="SSF140741">
    <property type="entry name" value="RUN domain-like"/>
    <property type="match status" value="1"/>
</dbReference>
<keyword evidence="2 4" id="KW-0863">Zinc-finger</keyword>
<accession>A0A3B3RFN5</accession>
<dbReference type="SUPFAM" id="SSF57997">
    <property type="entry name" value="Tropomyosin"/>
    <property type="match status" value="1"/>
</dbReference>
<dbReference type="GO" id="GO:0005776">
    <property type="term" value="C:autophagosome"/>
    <property type="evidence" value="ECO:0007669"/>
    <property type="project" value="TreeGrafter"/>
</dbReference>
<evidence type="ECO:0000256" key="4">
    <source>
        <dbReference type="PROSITE-ProRule" id="PRU00091"/>
    </source>
</evidence>
<feature type="coiled-coil region" evidence="5">
    <location>
        <begin position="835"/>
        <end position="922"/>
    </location>
</feature>
<dbReference type="Gene3D" id="3.30.40.10">
    <property type="entry name" value="Zinc/RING finger domain, C3HC4 (zinc finger)"/>
    <property type="match status" value="1"/>
</dbReference>
<evidence type="ECO:0000259" key="7">
    <source>
        <dbReference type="PROSITE" id="PS50178"/>
    </source>
</evidence>
<dbReference type="Ensembl" id="ENSPKIT00000041934.1">
    <property type="protein sequence ID" value="ENSPKIP00000017422.1"/>
    <property type="gene ID" value="ENSPKIG00000003341.1"/>
</dbReference>
<dbReference type="PROSITE" id="PS50178">
    <property type="entry name" value="ZF_FYVE"/>
    <property type="match status" value="1"/>
</dbReference>
<feature type="region of interest" description="Disordered" evidence="6">
    <location>
        <begin position="492"/>
        <end position="531"/>
    </location>
</feature>
<sequence>MNQRVTSDWYYARSPFMKPHLSADIINHLYELNDIQFDVASRGHDLDAAWPTFARRTLGGSPAHLWRPPSRSSSINSLVSSYSQVQDFPSSPDLVAGEAAYDAVSPCAADDLRLQLDQSELRQRELLGRVVELGQESSELRAVVEALQGQLDTSLATQEAGRRELEALRVAERLRGATEHELRAQLATVERKNAELLAKLDGVLDEKSLHATSYLDSAQKIHGLLDELNQAESARLEVCREVEMQRQESRRLAEEMRIREGVLAEERAKADGLQGALAAKQKASGSLERQLEDLKHTLEVTVVEATEERKKAQEEKLELQQRFASLRDSLEGQIHTYTQQLKAKDEEASVRLQKIEHLEKQMTQLAVEKQGLVGKQVELQVTVKDQARKMEDYQTRCSSLEELNGKLLQTKKELTEAGMVKESKLAALHASEKQLRSQIDDAAMALDEREKKQREENRCLDEGLRRAVLEKETVEGAVRELEQESQHLKKELEATKGALSSTRQELRAAESRVVDQEGSLAESQRTEAGHRKQLQEVAERLQFMKLQTQELEAKMKELAEEKKDAVSSLMLVEGQLELNVKEVSRLQAELLDLRAELRGAVEDKRRTEGQLNVAETSREELATLLEKLKGQEEELRGRQVEMEEEMRVIRDHETQVQAELVPLREELSALKTLHENLVLERAEAQEGLHRANTETAELGVAVCRLTSENQEAARRLEEVAREAERLRAGLAALRQENTSLCEELAQSQNLTQTALELKEQLEQATSIQEAAREEVKALKFQMSSEALNHQNQLKGIGDEVGNLKGQLTAGREKSSLLEARVLQLEAANSDCAHQMEEKMEDMARSDAKVRQAEEDLQQLRGTLVRTEEELSVARKGCEELKGKLDRAAEERQVLEMKTTAEIEDLCKTKSTLEERLIELIRDKDALWQKSDALEFEQKLRAEEQWWLVDKEADRCQGCRSTFTWWLRRHHCRLCGRIFCYYCSNNFAMTKHSGKKERCCRECYSQHCAVVERLTQATVGSNQDTPTSPCPPSALGPAPYTPIPRVTGNKKTTDSYVFLWGKKKVIMSFRCGHCLSSLKSF</sequence>
<dbReference type="GO" id="GO:0005764">
    <property type="term" value="C:lysosome"/>
    <property type="evidence" value="ECO:0007669"/>
    <property type="project" value="TreeGrafter"/>
</dbReference>
<feature type="coiled-coil region" evidence="5">
    <location>
        <begin position="239"/>
        <end position="347"/>
    </location>
</feature>
<name>A0A3B3RFN5_9TELE</name>
<organism evidence="8 9">
    <name type="scientific">Paramormyrops kingsleyae</name>
    <dbReference type="NCBI Taxonomy" id="1676925"/>
    <lineage>
        <taxon>Eukaryota</taxon>
        <taxon>Metazoa</taxon>
        <taxon>Chordata</taxon>
        <taxon>Craniata</taxon>
        <taxon>Vertebrata</taxon>
        <taxon>Euteleostomi</taxon>
        <taxon>Actinopterygii</taxon>
        <taxon>Neopterygii</taxon>
        <taxon>Teleostei</taxon>
        <taxon>Osteoglossocephala</taxon>
        <taxon>Osteoglossomorpha</taxon>
        <taxon>Osteoglossiformes</taxon>
        <taxon>Mormyridae</taxon>
        <taxon>Paramormyrops</taxon>
    </lineage>
</organism>